<evidence type="ECO:0000256" key="2">
    <source>
        <dbReference type="ARBA" id="ARBA00023125"/>
    </source>
</evidence>
<protein>
    <submittedName>
        <fullName evidence="6">TetR/AcrR family transcriptional regulator</fullName>
    </submittedName>
</protein>
<dbReference type="PRINTS" id="PR00455">
    <property type="entry name" value="HTHTETR"/>
</dbReference>
<dbReference type="RefSeq" id="WP_139106035.1">
    <property type="nucleotide sequence ID" value="NZ_VDFR01000062.1"/>
</dbReference>
<dbReference type="Pfam" id="PF00440">
    <property type="entry name" value="TetR_N"/>
    <property type="match status" value="1"/>
</dbReference>
<evidence type="ECO:0000256" key="4">
    <source>
        <dbReference type="PROSITE-ProRule" id="PRU00335"/>
    </source>
</evidence>
<dbReference type="Proteomes" id="UP000306740">
    <property type="component" value="Unassembled WGS sequence"/>
</dbReference>
<feature type="domain" description="HTH tetR-type" evidence="5">
    <location>
        <begin position="10"/>
        <end position="70"/>
    </location>
</feature>
<evidence type="ECO:0000313" key="7">
    <source>
        <dbReference type="EMBL" id="TNC46035.1"/>
    </source>
</evidence>
<comment type="caution">
    <text evidence="6">The sequence shown here is derived from an EMBL/GenBank/DDBJ whole genome shotgun (WGS) entry which is preliminary data.</text>
</comment>
<reference evidence="6 8" key="1">
    <citation type="submission" date="2019-05" db="EMBL/GenBank/DDBJ databases">
        <title>Mumia sp. nov., isolated from the intestinal contents of plateau pika (Ochotona curzoniae) in the Qinghai-Tibet plateau of China.</title>
        <authorList>
            <person name="Tian Z."/>
        </authorList>
    </citation>
    <scope>NUCLEOTIDE SEQUENCE [LARGE SCALE GENOMIC DNA]</scope>
    <source>
        <strain evidence="8">527</strain>
        <strain evidence="6">Z527</strain>
    </source>
</reference>
<dbReference type="Gene3D" id="1.10.357.10">
    <property type="entry name" value="Tetracycline Repressor, domain 2"/>
    <property type="match status" value="1"/>
</dbReference>
<dbReference type="PANTHER" id="PTHR30055:SF234">
    <property type="entry name" value="HTH-TYPE TRANSCRIPTIONAL REGULATOR BETI"/>
    <property type="match status" value="1"/>
</dbReference>
<dbReference type="Pfam" id="PF21351">
    <property type="entry name" value="TetR_C_41"/>
    <property type="match status" value="1"/>
</dbReference>
<dbReference type="EMBL" id="VDFR01000062">
    <property type="protein sequence ID" value="TNC46035.1"/>
    <property type="molecule type" value="Genomic_DNA"/>
</dbReference>
<accession>A0A5C4MJW4</accession>
<dbReference type="EMBL" id="VDFR01000088">
    <property type="protein sequence ID" value="TNC43098.1"/>
    <property type="molecule type" value="Genomic_DNA"/>
</dbReference>
<proteinExistence type="predicted"/>
<dbReference type="GO" id="GO:0003700">
    <property type="term" value="F:DNA-binding transcription factor activity"/>
    <property type="evidence" value="ECO:0007669"/>
    <property type="project" value="TreeGrafter"/>
</dbReference>
<dbReference type="OrthoDB" id="9805134at2"/>
<keyword evidence="3" id="KW-0804">Transcription</keyword>
<keyword evidence="2 4" id="KW-0238">DNA-binding</keyword>
<evidence type="ECO:0000259" key="5">
    <source>
        <dbReference type="PROSITE" id="PS50977"/>
    </source>
</evidence>
<organism evidence="6 8">
    <name type="scientific">Mumia zhuanghuii</name>
    <dbReference type="NCBI Taxonomy" id="2585211"/>
    <lineage>
        <taxon>Bacteria</taxon>
        <taxon>Bacillati</taxon>
        <taxon>Actinomycetota</taxon>
        <taxon>Actinomycetes</taxon>
        <taxon>Propionibacteriales</taxon>
        <taxon>Nocardioidaceae</taxon>
        <taxon>Mumia</taxon>
    </lineage>
</organism>
<dbReference type="PROSITE" id="PS50977">
    <property type="entry name" value="HTH_TETR_2"/>
    <property type="match status" value="1"/>
</dbReference>
<dbReference type="GO" id="GO:0000976">
    <property type="term" value="F:transcription cis-regulatory region binding"/>
    <property type="evidence" value="ECO:0007669"/>
    <property type="project" value="TreeGrafter"/>
</dbReference>
<dbReference type="PANTHER" id="PTHR30055">
    <property type="entry name" value="HTH-TYPE TRANSCRIPTIONAL REGULATOR RUTR"/>
    <property type="match status" value="1"/>
</dbReference>
<dbReference type="AlphaFoldDB" id="A0A5C4MJW4"/>
<evidence type="ECO:0000313" key="6">
    <source>
        <dbReference type="EMBL" id="TNC43098.1"/>
    </source>
</evidence>
<name>A0A5C4MJW4_9ACTN</name>
<dbReference type="InterPro" id="IPR009057">
    <property type="entry name" value="Homeodomain-like_sf"/>
</dbReference>
<dbReference type="InterPro" id="IPR050109">
    <property type="entry name" value="HTH-type_TetR-like_transc_reg"/>
</dbReference>
<evidence type="ECO:0000256" key="3">
    <source>
        <dbReference type="ARBA" id="ARBA00023163"/>
    </source>
</evidence>
<feature type="DNA-binding region" description="H-T-H motif" evidence="4">
    <location>
        <begin position="33"/>
        <end position="52"/>
    </location>
</feature>
<dbReference type="SUPFAM" id="SSF46689">
    <property type="entry name" value="Homeodomain-like"/>
    <property type="match status" value="1"/>
</dbReference>
<gene>
    <name evidence="7" type="ORF">FHE65_13855</name>
    <name evidence="6" type="ORF">FHE65_19205</name>
</gene>
<keyword evidence="1" id="KW-0805">Transcription regulation</keyword>
<dbReference type="InterPro" id="IPR001647">
    <property type="entry name" value="HTH_TetR"/>
</dbReference>
<sequence>MGRSSKAQSEVNRAHLVDVACALFAEHGYDAVGLKEVAAAAGQTRGAVYHHFGSKRGLFSAALAQVQGSVAEAVEAAAVAETDPWDGLVAGCHAFLDAAASDGARRVMLVDGPAVLGWQEWRDGDAASSRRLLEEGLRELGTRGDVAPDEVAALTILLSGAMNETALWLAQEGRAVRAAAHAALDRVLSGLRRG</sequence>
<evidence type="ECO:0000313" key="8">
    <source>
        <dbReference type="Proteomes" id="UP000306740"/>
    </source>
</evidence>
<evidence type="ECO:0000256" key="1">
    <source>
        <dbReference type="ARBA" id="ARBA00023015"/>
    </source>
</evidence>
<dbReference type="InterPro" id="IPR049484">
    <property type="entry name" value="Rv0078-like_C"/>
</dbReference>